<gene>
    <name evidence="3" type="ORF">Y1Q_0020470</name>
</gene>
<feature type="region of interest" description="Disordered" evidence="1">
    <location>
        <begin position="122"/>
        <end position="202"/>
    </location>
</feature>
<feature type="region of interest" description="Disordered" evidence="1">
    <location>
        <begin position="25"/>
        <end position="55"/>
    </location>
</feature>
<proteinExistence type="predicted"/>
<keyword evidence="2" id="KW-0732">Signal</keyword>
<feature type="signal peptide" evidence="2">
    <location>
        <begin position="1"/>
        <end position="19"/>
    </location>
</feature>
<evidence type="ECO:0000256" key="1">
    <source>
        <dbReference type="SAM" id="MobiDB-lite"/>
    </source>
</evidence>
<dbReference type="AlphaFoldDB" id="A0A151NVI3"/>
<organism evidence="3 4">
    <name type="scientific">Alligator mississippiensis</name>
    <name type="common">American alligator</name>
    <dbReference type="NCBI Taxonomy" id="8496"/>
    <lineage>
        <taxon>Eukaryota</taxon>
        <taxon>Metazoa</taxon>
        <taxon>Chordata</taxon>
        <taxon>Craniata</taxon>
        <taxon>Vertebrata</taxon>
        <taxon>Euteleostomi</taxon>
        <taxon>Archelosauria</taxon>
        <taxon>Archosauria</taxon>
        <taxon>Crocodylia</taxon>
        <taxon>Alligatoridae</taxon>
        <taxon>Alligatorinae</taxon>
        <taxon>Alligator</taxon>
    </lineage>
</organism>
<dbReference type="Proteomes" id="UP000050525">
    <property type="component" value="Unassembled WGS sequence"/>
</dbReference>
<evidence type="ECO:0000313" key="3">
    <source>
        <dbReference type="EMBL" id="KYO40887.1"/>
    </source>
</evidence>
<name>A0A151NVI3_ALLMI</name>
<feature type="chain" id="PRO_5007586417" evidence="2">
    <location>
        <begin position="20"/>
        <end position="236"/>
    </location>
</feature>
<feature type="compositionally biased region" description="Basic and acidic residues" evidence="1">
    <location>
        <begin position="226"/>
        <end position="236"/>
    </location>
</feature>
<protein>
    <submittedName>
        <fullName evidence="3">Uncharacterized protein</fullName>
    </submittedName>
</protein>
<evidence type="ECO:0000256" key="2">
    <source>
        <dbReference type="SAM" id="SignalP"/>
    </source>
</evidence>
<reference evidence="3 4" key="1">
    <citation type="journal article" date="2012" name="Genome Biol.">
        <title>Sequencing three crocodilian genomes to illuminate the evolution of archosaurs and amniotes.</title>
        <authorList>
            <person name="St John J.A."/>
            <person name="Braun E.L."/>
            <person name="Isberg S.R."/>
            <person name="Miles L.G."/>
            <person name="Chong A.Y."/>
            <person name="Gongora J."/>
            <person name="Dalzell P."/>
            <person name="Moran C."/>
            <person name="Bed'hom B."/>
            <person name="Abzhanov A."/>
            <person name="Burgess S.C."/>
            <person name="Cooksey A.M."/>
            <person name="Castoe T.A."/>
            <person name="Crawford N.G."/>
            <person name="Densmore L.D."/>
            <person name="Drew J.C."/>
            <person name="Edwards S.V."/>
            <person name="Faircloth B.C."/>
            <person name="Fujita M.K."/>
            <person name="Greenwold M.J."/>
            <person name="Hoffmann F.G."/>
            <person name="Howard J.M."/>
            <person name="Iguchi T."/>
            <person name="Janes D.E."/>
            <person name="Khan S.Y."/>
            <person name="Kohno S."/>
            <person name="de Koning A.J."/>
            <person name="Lance S.L."/>
            <person name="McCarthy F.M."/>
            <person name="McCormack J.E."/>
            <person name="Merchant M.E."/>
            <person name="Peterson D.G."/>
            <person name="Pollock D.D."/>
            <person name="Pourmand N."/>
            <person name="Raney B.J."/>
            <person name="Roessler K.A."/>
            <person name="Sanford J.R."/>
            <person name="Sawyer R.H."/>
            <person name="Schmidt C.J."/>
            <person name="Triplett E.W."/>
            <person name="Tuberville T.D."/>
            <person name="Venegas-Anaya M."/>
            <person name="Howard J.T."/>
            <person name="Jarvis E.D."/>
            <person name="Guillette L.J.Jr."/>
            <person name="Glenn T.C."/>
            <person name="Green R.E."/>
            <person name="Ray D.A."/>
        </authorList>
    </citation>
    <scope>NUCLEOTIDE SEQUENCE [LARGE SCALE GENOMIC DNA]</scope>
    <source>
        <strain evidence="3">KSC_2009_1</strain>
    </source>
</reference>
<feature type="region of interest" description="Disordered" evidence="1">
    <location>
        <begin position="216"/>
        <end position="236"/>
    </location>
</feature>
<accession>A0A151NVI3</accession>
<comment type="caution">
    <text evidence="3">The sequence shown here is derived from an EMBL/GenBank/DDBJ whole genome shotgun (WGS) entry which is preliminary data.</text>
</comment>
<feature type="compositionally biased region" description="Basic and acidic residues" evidence="1">
    <location>
        <begin position="25"/>
        <end position="38"/>
    </location>
</feature>
<dbReference type="EMBL" id="AKHW03001812">
    <property type="protein sequence ID" value="KYO40887.1"/>
    <property type="molecule type" value="Genomic_DNA"/>
</dbReference>
<evidence type="ECO:0000313" key="4">
    <source>
        <dbReference type="Proteomes" id="UP000050525"/>
    </source>
</evidence>
<sequence>MRPWLLWGLAAALVFVVVADTDRRDAPVTPGEVKEEGQRSQLGLSSTEKHKPRRPCSGCFSILRPDSEATVRKRRTLYTAESTNRTSSRGRFTPFIQKATKPLNTQQEKRNLPLKVRREVTRAKPTGLGSHVPCSGCYGPLSTPKDQRQRRDVQMSQRPRPTRKPESSVRGSAETSAEGLLSARARKEDRRPAAGKRKAKAREKMASYCAGCYSNLMLRSPPAAPDGKEGKGSSKH</sequence>
<keyword evidence="4" id="KW-1185">Reference proteome</keyword>